<keyword evidence="2 13" id="KW-0963">Cytoplasm</keyword>
<comment type="similarity">
    <text evidence="1 13">Belongs to the DapB family.</text>
</comment>
<keyword evidence="4 13" id="KW-0521">NADP</keyword>
<feature type="binding site" evidence="13">
    <location>
        <position position="150"/>
    </location>
    <ligand>
        <name>(S)-2,3,4,5-tetrahydrodipicolinate</name>
        <dbReference type="ChEBI" id="CHEBI:16845"/>
    </ligand>
</feature>
<dbReference type="UniPathway" id="UPA00034">
    <property type="reaction ID" value="UER00018"/>
</dbReference>
<comment type="catalytic activity">
    <reaction evidence="12 13">
        <text>(S)-2,3,4,5-tetrahydrodipicolinate + NAD(+) + H2O = (2S,4S)-4-hydroxy-2,3,4,5-tetrahydrodipicolinate + NADH + H(+)</text>
        <dbReference type="Rhea" id="RHEA:35323"/>
        <dbReference type="ChEBI" id="CHEBI:15377"/>
        <dbReference type="ChEBI" id="CHEBI:15378"/>
        <dbReference type="ChEBI" id="CHEBI:16845"/>
        <dbReference type="ChEBI" id="CHEBI:57540"/>
        <dbReference type="ChEBI" id="CHEBI:57945"/>
        <dbReference type="ChEBI" id="CHEBI:67139"/>
        <dbReference type="EC" id="1.17.1.8"/>
    </reaction>
</comment>
<evidence type="ECO:0000256" key="10">
    <source>
        <dbReference type="ARBA" id="ARBA00038983"/>
    </source>
</evidence>
<dbReference type="EMBL" id="VFPP01000001">
    <property type="protein sequence ID" value="TQM83498.1"/>
    <property type="molecule type" value="Genomic_DNA"/>
</dbReference>
<evidence type="ECO:0000256" key="3">
    <source>
        <dbReference type="ARBA" id="ARBA00022605"/>
    </source>
</evidence>
<name>A0A543JL66_9PSEU</name>
<dbReference type="Pfam" id="PF01113">
    <property type="entry name" value="DapB_N"/>
    <property type="match status" value="1"/>
</dbReference>
<dbReference type="InterPro" id="IPR000846">
    <property type="entry name" value="DapB_N"/>
</dbReference>
<dbReference type="Gene3D" id="3.30.360.10">
    <property type="entry name" value="Dihydrodipicolinate Reductase, domain 2"/>
    <property type="match status" value="1"/>
</dbReference>
<comment type="function">
    <text evidence="13">Catalyzes the conversion of 4-hydroxy-tetrahydrodipicolinate (HTPA) to tetrahydrodipicolinate.</text>
</comment>
<evidence type="ECO:0000259" key="14">
    <source>
        <dbReference type="Pfam" id="PF01113"/>
    </source>
</evidence>
<dbReference type="GO" id="GO:0009089">
    <property type="term" value="P:lysine biosynthetic process via diaminopimelate"/>
    <property type="evidence" value="ECO:0007669"/>
    <property type="project" value="UniProtKB-UniRule"/>
</dbReference>
<dbReference type="FunFam" id="3.30.360.10:FF:000009">
    <property type="entry name" value="4-hydroxy-tetrahydrodipicolinate reductase"/>
    <property type="match status" value="1"/>
</dbReference>
<evidence type="ECO:0000256" key="12">
    <source>
        <dbReference type="ARBA" id="ARBA00049396"/>
    </source>
</evidence>
<evidence type="ECO:0000256" key="13">
    <source>
        <dbReference type="HAMAP-Rule" id="MF_00102"/>
    </source>
</evidence>
<feature type="domain" description="Dihydrodipicolinate reductase N-terminal" evidence="14">
    <location>
        <begin position="19"/>
        <end position="122"/>
    </location>
</feature>
<sequence length="263" mass="27854">MTAQSPLDPATRSPAEPLRVGVIGARGRMGAEVCRAVEAAPDMEVVAMVDAGDWLFNLADAGAQVAVDFTSPEVVMDNIRFCVDNDIHAVVGTSGFDAQRLGTVSEWLDRKPELGVLVAPNFAIGAVLSMRFAELAAPYYESAEVIELHHPRKVDAPSGTAAHTARLISQAREAAGSGPMPDATTQEAPGARGALVGDVRVHSLRVAGLIAHQEVVFGTEGETLTLRHDSLDRKSFMPGVLLAVRSIARHPGLSVGLDKYMDL</sequence>
<comment type="caution">
    <text evidence="13">Was originally thought to be a dihydrodipicolinate reductase (DHDPR), catalyzing the conversion of dihydrodipicolinate to tetrahydrodipicolinate. However, it was shown in E.coli that the substrate of the enzymatic reaction is not dihydrodipicolinate (DHDP) but in fact (2S,4S)-4-hydroxy-2,3,4,5-tetrahydrodipicolinic acid (HTPA), the product released by the DapA-catalyzed reaction.</text>
</comment>
<feature type="binding site" evidence="13">
    <location>
        <begin position="159"/>
        <end position="160"/>
    </location>
    <ligand>
        <name>(S)-2,3,4,5-tetrahydrodipicolinate</name>
        <dbReference type="ChEBI" id="CHEBI:16845"/>
    </ligand>
</feature>
<dbReference type="AlphaFoldDB" id="A0A543JL66"/>
<reference evidence="16 17" key="1">
    <citation type="submission" date="2019-06" db="EMBL/GenBank/DDBJ databases">
        <title>Sequencing the genomes of 1000 actinobacteria strains.</title>
        <authorList>
            <person name="Klenk H.-P."/>
        </authorList>
    </citation>
    <scope>NUCLEOTIDE SEQUENCE [LARGE SCALE GENOMIC DNA]</scope>
    <source>
        <strain evidence="16 17">DSM 45456</strain>
    </source>
</reference>
<dbReference type="GO" id="GO:0008839">
    <property type="term" value="F:4-hydroxy-tetrahydrodipicolinate reductase"/>
    <property type="evidence" value="ECO:0007669"/>
    <property type="project" value="UniProtKB-UniRule"/>
</dbReference>
<feature type="domain" description="Dihydrodipicolinate reductase C-terminal" evidence="15">
    <location>
        <begin position="125"/>
        <end position="258"/>
    </location>
</feature>
<feature type="active site" description="Proton donor/acceptor" evidence="13">
    <location>
        <position position="149"/>
    </location>
</feature>
<dbReference type="HAMAP" id="MF_00102">
    <property type="entry name" value="DapB"/>
    <property type="match status" value="1"/>
</dbReference>
<evidence type="ECO:0000256" key="2">
    <source>
        <dbReference type="ARBA" id="ARBA00022490"/>
    </source>
</evidence>
<dbReference type="InterPro" id="IPR036291">
    <property type="entry name" value="NAD(P)-bd_dom_sf"/>
</dbReference>
<dbReference type="GO" id="GO:0051287">
    <property type="term" value="F:NAD binding"/>
    <property type="evidence" value="ECO:0007669"/>
    <property type="project" value="UniProtKB-UniRule"/>
</dbReference>
<evidence type="ECO:0000313" key="17">
    <source>
        <dbReference type="Proteomes" id="UP000316628"/>
    </source>
</evidence>
<feature type="binding site" evidence="13">
    <location>
        <position position="50"/>
    </location>
    <ligand>
        <name>NAD(+)</name>
        <dbReference type="ChEBI" id="CHEBI:57540"/>
    </ligand>
</feature>
<dbReference type="Proteomes" id="UP000316628">
    <property type="component" value="Unassembled WGS sequence"/>
</dbReference>
<feature type="binding site" evidence="13">
    <location>
        <begin position="92"/>
        <end position="94"/>
    </location>
    <ligand>
        <name>NAD(+)</name>
        <dbReference type="ChEBI" id="CHEBI:57540"/>
    </ligand>
</feature>
<proteinExistence type="inferred from homology"/>
<evidence type="ECO:0000259" key="15">
    <source>
        <dbReference type="Pfam" id="PF05173"/>
    </source>
</evidence>
<keyword evidence="8 13" id="KW-0457">Lysine biosynthesis</keyword>
<organism evidence="16 17">
    <name type="scientific">Saccharothrix saharensis</name>
    <dbReference type="NCBI Taxonomy" id="571190"/>
    <lineage>
        <taxon>Bacteria</taxon>
        <taxon>Bacillati</taxon>
        <taxon>Actinomycetota</taxon>
        <taxon>Actinomycetes</taxon>
        <taxon>Pseudonocardiales</taxon>
        <taxon>Pseudonocardiaceae</taxon>
        <taxon>Saccharothrix</taxon>
    </lineage>
</organism>
<dbReference type="CDD" id="cd02274">
    <property type="entry name" value="DHDPR_N"/>
    <property type="match status" value="1"/>
</dbReference>
<feature type="active site" description="Proton donor" evidence="13">
    <location>
        <position position="153"/>
    </location>
</feature>
<dbReference type="PANTHER" id="PTHR20836">
    <property type="entry name" value="DIHYDRODIPICOLINATE REDUCTASE"/>
    <property type="match status" value="1"/>
</dbReference>
<evidence type="ECO:0000256" key="8">
    <source>
        <dbReference type="ARBA" id="ARBA00023154"/>
    </source>
</evidence>
<comment type="subcellular location">
    <subcellularLocation>
        <location evidence="13">Cytoplasm</location>
    </subcellularLocation>
</comment>
<evidence type="ECO:0000256" key="7">
    <source>
        <dbReference type="ARBA" id="ARBA00023027"/>
    </source>
</evidence>
<protein>
    <recommendedName>
        <fullName evidence="10 13">4-hydroxy-tetrahydrodipicolinate reductase</fullName>
        <shortName evidence="13">HTPA reductase</shortName>
        <ecNumber evidence="10 13">1.17.1.8</ecNumber>
    </recommendedName>
</protein>
<feature type="binding site" evidence="13">
    <location>
        <begin position="24"/>
        <end position="29"/>
    </location>
    <ligand>
        <name>NAD(+)</name>
        <dbReference type="ChEBI" id="CHEBI:57540"/>
    </ligand>
</feature>
<dbReference type="EC" id="1.17.1.8" evidence="10 13"/>
<accession>A0A543JL66</accession>
<dbReference type="GO" id="GO:0050661">
    <property type="term" value="F:NADP binding"/>
    <property type="evidence" value="ECO:0007669"/>
    <property type="project" value="UniProtKB-UniRule"/>
</dbReference>
<dbReference type="PANTHER" id="PTHR20836:SF0">
    <property type="entry name" value="4-HYDROXY-TETRAHYDRODIPICOLINATE REDUCTASE 1, CHLOROPLASTIC-RELATED"/>
    <property type="match status" value="1"/>
</dbReference>
<comment type="caution">
    <text evidence="13">Lacks conserved residue(s) required for the propagation of feature annotation.</text>
</comment>
<comment type="caution">
    <text evidence="16">The sequence shown here is derived from an EMBL/GenBank/DDBJ whole genome shotgun (WGS) entry which is preliminary data.</text>
</comment>
<dbReference type="GO" id="GO:0019877">
    <property type="term" value="P:diaminopimelate biosynthetic process"/>
    <property type="evidence" value="ECO:0007669"/>
    <property type="project" value="UniProtKB-UniRule"/>
</dbReference>
<dbReference type="SUPFAM" id="SSF55347">
    <property type="entry name" value="Glyceraldehyde-3-phosphate dehydrogenase-like, C-terminal domain"/>
    <property type="match status" value="1"/>
</dbReference>
<keyword evidence="6 13" id="KW-0560">Oxidoreductase</keyword>
<evidence type="ECO:0000256" key="6">
    <source>
        <dbReference type="ARBA" id="ARBA00023002"/>
    </source>
</evidence>
<dbReference type="InterPro" id="IPR023940">
    <property type="entry name" value="DHDPR_bac"/>
</dbReference>
<keyword evidence="7 13" id="KW-0520">NAD</keyword>
<dbReference type="OrthoDB" id="9790352at2"/>
<dbReference type="Gene3D" id="3.40.50.720">
    <property type="entry name" value="NAD(P)-binding Rossmann-like Domain"/>
    <property type="match status" value="1"/>
</dbReference>
<evidence type="ECO:0000256" key="1">
    <source>
        <dbReference type="ARBA" id="ARBA00006642"/>
    </source>
</evidence>
<dbReference type="PROSITE" id="PS01298">
    <property type="entry name" value="DAPB"/>
    <property type="match status" value="1"/>
</dbReference>
<dbReference type="GO" id="GO:0005829">
    <property type="term" value="C:cytosol"/>
    <property type="evidence" value="ECO:0007669"/>
    <property type="project" value="TreeGrafter"/>
</dbReference>
<keyword evidence="5 13" id="KW-0220">Diaminopimelate biosynthesis</keyword>
<comment type="catalytic activity">
    <reaction evidence="11 13">
        <text>(S)-2,3,4,5-tetrahydrodipicolinate + NADP(+) + H2O = (2S,4S)-4-hydroxy-2,3,4,5-tetrahydrodipicolinate + NADPH + H(+)</text>
        <dbReference type="Rhea" id="RHEA:35331"/>
        <dbReference type="ChEBI" id="CHEBI:15377"/>
        <dbReference type="ChEBI" id="CHEBI:15378"/>
        <dbReference type="ChEBI" id="CHEBI:16845"/>
        <dbReference type="ChEBI" id="CHEBI:57783"/>
        <dbReference type="ChEBI" id="CHEBI:58349"/>
        <dbReference type="ChEBI" id="CHEBI:67139"/>
        <dbReference type="EC" id="1.17.1.8"/>
    </reaction>
</comment>
<evidence type="ECO:0000256" key="11">
    <source>
        <dbReference type="ARBA" id="ARBA00049080"/>
    </source>
</evidence>
<dbReference type="GO" id="GO:0016726">
    <property type="term" value="F:oxidoreductase activity, acting on CH or CH2 groups, NAD or NADP as acceptor"/>
    <property type="evidence" value="ECO:0007669"/>
    <property type="project" value="UniProtKB-UniRule"/>
</dbReference>
<dbReference type="NCBIfam" id="TIGR00036">
    <property type="entry name" value="dapB"/>
    <property type="match status" value="1"/>
</dbReference>
<comment type="pathway">
    <text evidence="9 13">Amino-acid biosynthesis; L-lysine biosynthesis via DAP pathway; (S)-tetrahydrodipicolinate from L-aspartate: step 4/4.</text>
</comment>
<dbReference type="SUPFAM" id="SSF51735">
    <property type="entry name" value="NAD(P)-binding Rossmann-fold domains"/>
    <property type="match status" value="1"/>
</dbReference>
<evidence type="ECO:0000256" key="9">
    <source>
        <dbReference type="ARBA" id="ARBA00037922"/>
    </source>
</evidence>
<comment type="subunit">
    <text evidence="13">Homotetramer.</text>
</comment>
<dbReference type="InterPro" id="IPR022663">
    <property type="entry name" value="DapB_C"/>
</dbReference>
<keyword evidence="3 13" id="KW-0028">Amino-acid biosynthesis</keyword>
<evidence type="ECO:0000256" key="5">
    <source>
        <dbReference type="ARBA" id="ARBA00022915"/>
    </source>
</evidence>
<dbReference type="InterPro" id="IPR022664">
    <property type="entry name" value="DapB_N_CS"/>
</dbReference>
<dbReference type="Pfam" id="PF05173">
    <property type="entry name" value="DapB_C"/>
    <property type="match status" value="1"/>
</dbReference>
<gene>
    <name evidence="13" type="primary">dapB</name>
    <name evidence="16" type="ORF">FHX81_5924</name>
</gene>
<dbReference type="PIRSF" id="PIRSF000161">
    <property type="entry name" value="DHPR"/>
    <property type="match status" value="1"/>
</dbReference>
<evidence type="ECO:0000256" key="4">
    <source>
        <dbReference type="ARBA" id="ARBA00022857"/>
    </source>
</evidence>
<keyword evidence="17" id="KW-1185">Reference proteome</keyword>
<dbReference type="RefSeq" id="WP_141981306.1">
    <property type="nucleotide sequence ID" value="NZ_VFPP01000001.1"/>
</dbReference>
<evidence type="ECO:0000313" key="16">
    <source>
        <dbReference type="EMBL" id="TQM83498.1"/>
    </source>
</evidence>
<feature type="binding site" evidence="13">
    <location>
        <begin position="119"/>
        <end position="122"/>
    </location>
    <ligand>
        <name>NAD(+)</name>
        <dbReference type="ChEBI" id="CHEBI:57540"/>
    </ligand>
</feature>